<sequence length="503" mass="53508">MNVKGAATRLPTSRKAATLLLACTIFYPQANVFAQTATTAIPVLPGAASAVSGAGSPTPATDSGVSTGTGTGAVTATATTTPAPQLWRPSTNPGDPIYEQQDDAGQPSAEAENPYEPTVDGGENPRIVTEPGQTPGIRLGTFLLRPSISQTINTQKQTNTGGPSRRNYLTTGIRGTLTSDWSRHALTVTGDGAWERNFGSDKDGEEPRARVEADLRLDLGEETTANLKAGYEFSREDTTDPNALTGAAVQGGEHRFTTGASIERDFGKLRGLAALDLSRTVYTDAKGVDGRPISLSDRDQNGANLRGRIGYELSPALIPFLELNAGMTKYDGRLDNSGYARSSDAYGAKVGAEVDLGEKTRGEAAIGYLRKQYDDDRLASIGALTLDGELNWSPQRGTNVNLGLRTTIEDFAGGPQGGWISYRLDAGLTHELRSNLVARLTGQVVHRTFPSSDMENAVEYTAGAGLTWGLNRYLDLTADVSYQWTPVYDSSELRVGAGLVLKR</sequence>
<feature type="chain" id="PRO_5042254602" evidence="2">
    <location>
        <begin position="31"/>
        <end position="503"/>
    </location>
</feature>
<reference evidence="3" key="1">
    <citation type="submission" date="2019-04" db="EMBL/GenBank/DDBJ databases">
        <authorList>
            <person name="Chiang H.-Y."/>
            <person name="Huang Y.-Y."/>
            <person name="Chou L."/>
            <person name="Lai E.-M."/>
            <person name="Kuo C.-H."/>
        </authorList>
    </citation>
    <scope>NUCLEOTIDE SEQUENCE</scope>
    <source>
        <strain evidence="3">CFBP5506</strain>
    </source>
</reference>
<feature type="compositionally biased region" description="Low complexity" evidence="1">
    <location>
        <begin position="48"/>
        <end position="81"/>
    </location>
</feature>
<protein>
    <submittedName>
        <fullName evidence="3">Polysaccharide biosynthesis protein UppP</fullName>
    </submittedName>
</protein>
<keyword evidence="2" id="KW-0732">Signal</keyword>
<dbReference type="SUPFAM" id="SSF56935">
    <property type="entry name" value="Porins"/>
    <property type="match status" value="1"/>
</dbReference>
<evidence type="ECO:0000313" key="4">
    <source>
        <dbReference type="Proteomes" id="UP000305410"/>
    </source>
</evidence>
<dbReference type="EMBL" id="CP122963">
    <property type="protein sequence ID" value="WGM61526.1"/>
    <property type="molecule type" value="Genomic_DNA"/>
</dbReference>
<dbReference type="Proteomes" id="UP000305410">
    <property type="component" value="Chromosome Linear"/>
</dbReference>
<gene>
    <name evidence="3" type="primary">uppP</name>
    <name evidence="3" type="ORF">CFBP5506_18020</name>
</gene>
<dbReference type="RefSeq" id="WP_080794923.1">
    <property type="nucleotide sequence ID" value="NZ_CP122963.1"/>
</dbReference>
<dbReference type="InterPro" id="IPR018759">
    <property type="entry name" value="BBP2_2"/>
</dbReference>
<evidence type="ECO:0000256" key="1">
    <source>
        <dbReference type="SAM" id="MobiDB-lite"/>
    </source>
</evidence>
<dbReference type="AlphaFoldDB" id="A0AAF0KGE1"/>
<feature type="signal peptide" evidence="2">
    <location>
        <begin position="1"/>
        <end position="30"/>
    </location>
</feature>
<evidence type="ECO:0000313" key="3">
    <source>
        <dbReference type="EMBL" id="WGM61526.1"/>
    </source>
</evidence>
<accession>A0AAF0KGE1</accession>
<feature type="region of interest" description="Disordered" evidence="1">
    <location>
        <begin position="48"/>
        <end position="138"/>
    </location>
</feature>
<proteinExistence type="predicted"/>
<dbReference type="Pfam" id="PF10082">
    <property type="entry name" value="BBP2_2"/>
    <property type="match status" value="1"/>
</dbReference>
<evidence type="ECO:0000256" key="2">
    <source>
        <dbReference type="SAM" id="SignalP"/>
    </source>
</evidence>
<organism evidence="3 4">
    <name type="scientific">Agrobacterium tumefaciens</name>
    <dbReference type="NCBI Taxonomy" id="358"/>
    <lineage>
        <taxon>Bacteria</taxon>
        <taxon>Pseudomonadati</taxon>
        <taxon>Pseudomonadota</taxon>
        <taxon>Alphaproteobacteria</taxon>
        <taxon>Hyphomicrobiales</taxon>
        <taxon>Rhizobiaceae</taxon>
        <taxon>Rhizobium/Agrobacterium group</taxon>
        <taxon>Agrobacterium</taxon>
        <taxon>Agrobacterium tumefaciens complex</taxon>
    </lineage>
</organism>
<reference evidence="3" key="2">
    <citation type="submission" date="2023-04" db="EMBL/GenBank/DDBJ databases">
        <title>Complete genome sequence of Agrobacterium salinitolerans CFBP5506.</title>
        <authorList>
            <person name="Yen H.-C."/>
            <person name="Yan X.-H."/>
            <person name="Lai E.-M."/>
            <person name="Kuo C.-H."/>
        </authorList>
    </citation>
    <scope>NUCLEOTIDE SEQUENCE</scope>
    <source>
        <strain evidence="3">CFBP5506</strain>
    </source>
</reference>
<name>A0AAF0KGE1_AGRTU</name>